<dbReference type="RefSeq" id="WP_114420370.1">
    <property type="nucleotide sequence ID" value="NZ_NQYH01000001.1"/>
</dbReference>
<evidence type="ECO:0000313" key="6">
    <source>
        <dbReference type="EMBL" id="RIY42406.1"/>
    </source>
</evidence>
<dbReference type="InterPro" id="IPR011701">
    <property type="entry name" value="MFS"/>
</dbReference>
<dbReference type="PANTHER" id="PTHR23523:SF2">
    <property type="entry name" value="2-NITROIMIDAZOLE TRANSPORTER"/>
    <property type="match status" value="1"/>
</dbReference>
<dbReference type="Proteomes" id="UP000266206">
    <property type="component" value="Unassembled WGS sequence"/>
</dbReference>
<dbReference type="CDD" id="cd17339">
    <property type="entry name" value="MFS_NIMT_CynX_like"/>
    <property type="match status" value="1"/>
</dbReference>
<feature type="transmembrane region" description="Helical" evidence="4">
    <location>
        <begin position="66"/>
        <end position="86"/>
    </location>
</feature>
<dbReference type="EMBL" id="NQYH01000001">
    <property type="protein sequence ID" value="RIY42406.1"/>
    <property type="molecule type" value="Genomic_DNA"/>
</dbReference>
<name>A0A3A1YXY1_9BURK</name>
<keyword evidence="1 4" id="KW-0812">Transmembrane</keyword>
<feature type="transmembrane region" description="Helical" evidence="4">
    <location>
        <begin position="98"/>
        <end position="116"/>
    </location>
</feature>
<dbReference type="AlphaFoldDB" id="A0A3A1YXY1"/>
<dbReference type="InterPro" id="IPR020846">
    <property type="entry name" value="MFS_dom"/>
</dbReference>
<feature type="transmembrane region" description="Helical" evidence="4">
    <location>
        <begin position="349"/>
        <end position="372"/>
    </location>
</feature>
<sequence length="416" mass="43904">MQNSSNASTRRETAASAPPAVGNGSLKSKLFLVFVIVFIAANLRTASIAVGPVIESIQANLSLSGSAVGLLLTLPILCYGAFAPLAPKMLRYTSAEHLILVGCIIFAFGLVLRSLFGTFGLYTGTLIAGAGTSVVMVVLPAIIKKNFPDKAGMMMGFYSTALCLGATIAAAFTVPLENVPGSDWRWALGFWTLPLIVSIFMWVPYTKGQKPNASRARSASPRLRKCWLAWQVSLFMGIQSSIAYCVFGWLPVMLIERGMTALAAGFILSITLGVQLITSLTAPWIATRGKDQRATIAVMLSMAVFGLMTTIYGSMSLMWLWATVLGLGLGGMFSIALSLLVLRAPTPQLAASLSGMAQGVGYIVAAIGPVIVGLLHELTGGWDAVAVFYLILVSGSCFFGMGAGRAKYVSSPDSDS</sequence>
<dbReference type="GO" id="GO:0022857">
    <property type="term" value="F:transmembrane transporter activity"/>
    <property type="evidence" value="ECO:0007669"/>
    <property type="project" value="InterPro"/>
</dbReference>
<dbReference type="InterPro" id="IPR036259">
    <property type="entry name" value="MFS_trans_sf"/>
</dbReference>
<feature type="domain" description="Major facilitator superfamily (MFS) profile" evidence="5">
    <location>
        <begin position="30"/>
        <end position="407"/>
    </location>
</feature>
<feature type="transmembrane region" description="Helical" evidence="4">
    <location>
        <begin position="122"/>
        <end position="143"/>
    </location>
</feature>
<feature type="transmembrane region" description="Helical" evidence="4">
    <location>
        <begin position="226"/>
        <end position="250"/>
    </location>
</feature>
<evidence type="ECO:0000256" key="4">
    <source>
        <dbReference type="SAM" id="Phobius"/>
    </source>
</evidence>
<organism evidence="6 7">
    <name type="scientific">Neopusillimonas maritima</name>
    <dbReference type="NCBI Taxonomy" id="2026239"/>
    <lineage>
        <taxon>Bacteria</taxon>
        <taxon>Pseudomonadati</taxon>
        <taxon>Pseudomonadota</taxon>
        <taxon>Betaproteobacteria</taxon>
        <taxon>Burkholderiales</taxon>
        <taxon>Alcaligenaceae</taxon>
        <taxon>Neopusillimonas</taxon>
    </lineage>
</organism>
<gene>
    <name evidence="6" type="ORF">CJP73_02955</name>
</gene>
<evidence type="ECO:0000313" key="7">
    <source>
        <dbReference type="Proteomes" id="UP000266206"/>
    </source>
</evidence>
<evidence type="ECO:0000259" key="5">
    <source>
        <dbReference type="PROSITE" id="PS50850"/>
    </source>
</evidence>
<keyword evidence="2 4" id="KW-1133">Transmembrane helix</keyword>
<feature type="transmembrane region" description="Helical" evidence="4">
    <location>
        <begin position="30"/>
        <end position="54"/>
    </location>
</feature>
<dbReference type="SUPFAM" id="SSF103473">
    <property type="entry name" value="MFS general substrate transporter"/>
    <property type="match status" value="1"/>
</dbReference>
<protein>
    <submittedName>
        <fullName evidence="6">Cyanate transporter</fullName>
    </submittedName>
</protein>
<evidence type="ECO:0000256" key="3">
    <source>
        <dbReference type="ARBA" id="ARBA00023136"/>
    </source>
</evidence>
<keyword evidence="3 4" id="KW-0472">Membrane</keyword>
<proteinExistence type="predicted"/>
<feature type="transmembrane region" description="Helical" evidence="4">
    <location>
        <begin position="155"/>
        <end position="174"/>
    </location>
</feature>
<comment type="caution">
    <text evidence="6">The sequence shown here is derived from an EMBL/GenBank/DDBJ whole genome shotgun (WGS) entry which is preliminary data.</text>
</comment>
<reference evidence="6 7" key="1">
    <citation type="submission" date="2017-08" db="EMBL/GenBank/DDBJ databases">
        <title>Pusillimonas indicus sp. nov., a member of the family Alcaligenaceae isolated from surface seawater.</title>
        <authorList>
            <person name="Li J."/>
        </authorList>
    </citation>
    <scope>NUCLEOTIDE SEQUENCE [LARGE SCALE GENOMIC DNA]</scope>
    <source>
        <strain evidence="6 7">L52-1-41</strain>
    </source>
</reference>
<dbReference type="Gene3D" id="1.20.1250.20">
    <property type="entry name" value="MFS general substrate transporter like domains"/>
    <property type="match status" value="1"/>
</dbReference>
<feature type="transmembrane region" description="Helical" evidence="4">
    <location>
        <begin position="319"/>
        <end position="342"/>
    </location>
</feature>
<evidence type="ECO:0000256" key="2">
    <source>
        <dbReference type="ARBA" id="ARBA00022989"/>
    </source>
</evidence>
<dbReference type="Pfam" id="PF07690">
    <property type="entry name" value="MFS_1"/>
    <property type="match status" value="1"/>
</dbReference>
<dbReference type="InterPro" id="IPR052524">
    <property type="entry name" value="MFS_Cyanate_Porter"/>
</dbReference>
<dbReference type="PANTHER" id="PTHR23523">
    <property type="match status" value="1"/>
</dbReference>
<feature type="transmembrane region" description="Helical" evidence="4">
    <location>
        <begin position="262"/>
        <end position="282"/>
    </location>
</feature>
<feature type="transmembrane region" description="Helical" evidence="4">
    <location>
        <begin position="186"/>
        <end position="205"/>
    </location>
</feature>
<accession>A0A3A1YXY1</accession>
<feature type="transmembrane region" description="Helical" evidence="4">
    <location>
        <begin position="384"/>
        <end position="404"/>
    </location>
</feature>
<feature type="transmembrane region" description="Helical" evidence="4">
    <location>
        <begin position="294"/>
        <end position="313"/>
    </location>
</feature>
<evidence type="ECO:0000256" key="1">
    <source>
        <dbReference type="ARBA" id="ARBA00022692"/>
    </source>
</evidence>
<dbReference type="PROSITE" id="PS50850">
    <property type="entry name" value="MFS"/>
    <property type="match status" value="1"/>
</dbReference>
<dbReference type="OrthoDB" id="5317164at2"/>